<name>A0A1Y1MU05_PHOPY</name>
<organism evidence="7">
    <name type="scientific">Photinus pyralis</name>
    <name type="common">Common eastern firefly</name>
    <name type="synonym">Lampyris pyralis</name>
    <dbReference type="NCBI Taxonomy" id="7054"/>
    <lineage>
        <taxon>Eukaryota</taxon>
        <taxon>Metazoa</taxon>
        <taxon>Ecdysozoa</taxon>
        <taxon>Arthropoda</taxon>
        <taxon>Hexapoda</taxon>
        <taxon>Insecta</taxon>
        <taxon>Pterygota</taxon>
        <taxon>Neoptera</taxon>
        <taxon>Endopterygota</taxon>
        <taxon>Coleoptera</taxon>
        <taxon>Polyphaga</taxon>
        <taxon>Elateriformia</taxon>
        <taxon>Elateroidea</taxon>
        <taxon>Lampyridae</taxon>
        <taxon>Lampyrinae</taxon>
        <taxon>Photinus</taxon>
    </lineage>
</organism>
<keyword evidence="2" id="KW-0808">Transferase</keyword>
<evidence type="ECO:0000313" key="7">
    <source>
        <dbReference type="EMBL" id="JAV86867.1"/>
    </source>
</evidence>
<dbReference type="Pfam" id="PF08241">
    <property type="entry name" value="Methyltransf_11"/>
    <property type="match status" value="1"/>
</dbReference>
<feature type="domain" description="Methyltransferase type 11" evidence="6">
    <location>
        <begin position="123"/>
        <end position="205"/>
    </location>
</feature>
<dbReference type="InterPro" id="IPR013216">
    <property type="entry name" value="Methyltransf_11"/>
</dbReference>
<dbReference type="InterPro" id="IPR051654">
    <property type="entry name" value="Meroterpenoid_MTases"/>
</dbReference>
<dbReference type="InterPro" id="IPR029063">
    <property type="entry name" value="SAM-dependent_MTases_sf"/>
</dbReference>
<comment type="similarity">
    <text evidence="4">Belongs to the class I-like SAM-binding methyltransferase superfamily.</text>
</comment>
<protein>
    <recommendedName>
        <fullName evidence="6">Methyltransferase type 11 domain-containing protein</fullName>
    </recommendedName>
</protein>
<feature type="compositionally biased region" description="Polar residues" evidence="5">
    <location>
        <begin position="1"/>
        <end position="19"/>
    </location>
</feature>
<dbReference type="SUPFAM" id="SSF53335">
    <property type="entry name" value="S-adenosyl-L-methionine-dependent methyltransferases"/>
    <property type="match status" value="1"/>
</dbReference>
<evidence type="ECO:0000256" key="2">
    <source>
        <dbReference type="ARBA" id="ARBA00022679"/>
    </source>
</evidence>
<sequence length="306" mass="34949">MKHDQPASTSSQLASSENTQNRKADPSPSHSHIMDIITSQSWAYIPDLPDDIGPIRNLLLVYSRIPASDIDNHILRVREDAWRVSRFPCVGRWKFLRLTEQNDPCYRQVLFRLNVPRSNDAFLDLGCCVGQVLRQLRHDGVQGSQLFGTDVQSKFVEIGYDLFQDQDEFGATFVVGDMLDPDDTRLDDLLHKVTIIYAGSFFHLFNWTQQVYIGKRLVGFLKRGTKNALIYGRHIGTTRPGPSPWGNNMPPYLHDKDSFQRLWDEVGCLTNTKWAVEIEPAGEKIVDVPRIDRDAQPVNFVIHQIS</sequence>
<evidence type="ECO:0000256" key="3">
    <source>
        <dbReference type="ARBA" id="ARBA00022691"/>
    </source>
</evidence>
<reference evidence="7" key="1">
    <citation type="journal article" date="2016" name="Sci. Rep.">
        <title>Molecular characterization of firefly nuptial gifts: a multi-omics approach sheds light on postcopulatory sexual selection.</title>
        <authorList>
            <person name="Al-Wathiqui N."/>
            <person name="Fallon T.R."/>
            <person name="South A."/>
            <person name="Weng J.K."/>
            <person name="Lewis S.M."/>
        </authorList>
    </citation>
    <scope>NUCLEOTIDE SEQUENCE</scope>
</reference>
<proteinExistence type="inferred from homology"/>
<dbReference type="Gene3D" id="3.40.50.150">
    <property type="entry name" value="Vaccinia Virus protein VP39"/>
    <property type="match status" value="1"/>
</dbReference>
<dbReference type="PANTHER" id="PTHR35897">
    <property type="entry name" value="METHYLTRANSFERASE AUSD"/>
    <property type="match status" value="1"/>
</dbReference>
<dbReference type="EMBL" id="GEZM01026993">
    <property type="protein sequence ID" value="JAV86867.1"/>
    <property type="molecule type" value="Transcribed_RNA"/>
</dbReference>
<evidence type="ECO:0000256" key="5">
    <source>
        <dbReference type="SAM" id="MobiDB-lite"/>
    </source>
</evidence>
<feature type="region of interest" description="Disordered" evidence="5">
    <location>
        <begin position="1"/>
        <end position="30"/>
    </location>
</feature>
<accession>A0A1Y1MU05</accession>
<evidence type="ECO:0000256" key="4">
    <source>
        <dbReference type="ARBA" id="ARBA00038314"/>
    </source>
</evidence>
<evidence type="ECO:0000256" key="1">
    <source>
        <dbReference type="ARBA" id="ARBA00005179"/>
    </source>
</evidence>
<evidence type="ECO:0000259" key="6">
    <source>
        <dbReference type="Pfam" id="PF08241"/>
    </source>
</evidence>
<keyword evidence="3" id="KW-0949">S-adenosyl-L-methionine</keyword>
<dbReference type="PANTHER" id="PTHR35897:SF1">
    <property type="entry name" value="METHYLTRANSFERASE AUSD"/>
    <property type="match status" value="1"/>
</dbReference>
<comment type="pathway">
    <text evidence="1">Secondary metabolite biosynthesis.</text>
</comment>
<dbReference type="GO" id="GO:0008757">
    <property type="term" value="F:S-adenosylmethionine-dependent methyltransferase activity"/>
    <property type="evidence" value="ECO:0007669"/>
    <property type="project" value="InterPro"/>
</dbReference>
<dbReference type="AlphaFoldDB" id="A0A1Y1MU05"/>